<organism evidence="2 3">
    <name type="scientific">Eleusine coracana subsp. coracana</name>
    <dbReference type="NCBI Taxonomy" id="191504"/>
    <lineage>
        <taxon>Eukaryota</taxon>
        <taxon>Viridiplantae</taxon>
        <taxon>Streptophyta</taxon>
        <taxon>Embryophyta</taxon>
        <taxon>Tracheophyta</taxon>
        <taxon>Spermatophyta</taxon>
        <taxon>Magnoliopsida</taxon>
        <taxon>Liliopsida</taxon>
        <taxon>Poales</taxon>
        <taxon>Poaceae</taxon>
        <taxon>PACMAD clade</taxon>
        <taxon>Chloridoideae</taxon>
        <taxon>Cynodonteae</taxon>
        <taxon>Eleusininae</taxon>
        <taxon>Eleusine</taxon>
    </lineage>
</organism>
<gene>
    <name evidence="2" type="primary">gb21177</name>
    <name evidence="2" type="ORF">PR202_gb21177</name>
</gene>
<dbReference type="AlphaFoldDB" id="A0AAV5FCF6"/>
<reference evidence="2" key="2">
    <citation type="submission" date="2021-12" db="EMBL/GenBank/DDBJ databases">
        <title>Resequencing data analysis of finger millet.</title>
        <authorList>
            <person name="Hatakeyama M."/>
            <person name="Aluri S."/>
            <person name="Balachadran M.T."/>
            <person name="Sivarajan S.R."/>
            <person name="Poveda L."/>
            <person name="Shimizu-Inatsugi R."/>
            <person name="Schlapbach R."/>
            <person name="Sreeman S.M."/>
            <person name="Shimizu K.K."/>
        </authorList>
    </citation>
    <scope>NUCLEOTIDE SEQUENCE</scope>
</reference>
<keyword evidence="3" id="KW-1185">Reference proteome</keyword>
<feature type="region of interest" description="Disordered" evidence="1">
    <location>
        <begin position="53"/>
        <end position="86"/>
    </location>
</feature>
<dbReference type="Proteomes" id="UP001054889">
    <property type="component" value="Unassembled WGS sequence"/>
</dbReference>
<name>A0AAV5FCF6_ELECO</name>
<evidence type="ECO:0000313" key="3">
    <source>
        <dbReference type="Proteomes" id="UP001054889"/>
    </source>
</evidence>
<accession>A0AAV5FCF6</accession>
<feature type="compositionally biased region" description="Polar residues" evidence="1">
    <location>
        <begin position="68"/>
        <end position="77"/>
    </location>
</feature>
<evidence type="ECO:0008006" key="4">
    <source>
        <dbReference type="Google" id="ProtNLM"/>
    </source>
</evidence>
<sequence length="292" mass="32054">MASSPVHGHLELEVTALPLEQLACLTDDLLEEIFLRIPCPADLIRTSATCAASSSTTPSSVATAPSTRRSSLDSLTWPTTSSSNSPLCSCLSQTQAAGTSTPPTFVTAASSSNASNFLMRQARWTSLFPIRHPASLSRRYLPPLPWDQGLDDFDAAFAPCDDADETSFRVISAMYYETKLMVRVFDSVSGSWTVATSAAWDALSLSNGTITGRPPLLWSPCYVLGYFYWKVHGKNKLIKLEIDRMEFSTIELPSGHEGHAVVLLETEEGSLGMFTCNIYNNNCEFLNYYNYN</sequence>
<comment type="caution">
    <text evidence="2">The sequence shown here is derived from an EMBL/GenBank/DDBJ whole genome shotgun (WGS) entry which is preliminary data.</text>
</comment>
<protein>
    <recommendedName>
        <fullName evidence="4">F-box protein</fullName>
    </recommendedName>
</protein>
<dbReference type="PANTHER" id="PTHR31264">
    <property type="entry name" value="OS07G0554500 PROTEIN-RELATED"/>
    <property type="match status" value="1"/>
</dbReference>
<dbReference type="EMBL" id="BQKI01000084">
    <property type="protein sequence ID" value="GJN32657.1"/>
    <property type="molecule type" value="Genomic_DNA"/>
</dbReference>
<reference evidence="2" key="1">
    <citation type="journal article" date="2018" name="DNA Res.">
        <title>Multiple hybrid de novo genome assembly of finger millet, an orphan allotetraploid crop.</title>
        <authorList>
            <person name="Hatakeyama M."/>
            <person name="Aluri S."/>
            <person name="Balachadran M.T."/>
            <person name="Sivarajan S.R."/>
            <person name="Patrignani A."/>
            <person name="Gruter S."/>
            <person name="Poveda L."/>
            <person name="Shimizu-Inatsugi R."/>
            <person name="Baeten J."/>
            <person name="Francoijs K.J."/>
            <person name="Nataraja K.N."/>
            <person name="Reddy Y.A.N."/>
            <person name="Phadnis S."/>
            <person name="Ravikumar R.L."/>
            <person name="Schlapbach R."/>
            <person name="Sreeman S.M."/>
            <person name="Shimizu K.K."/>
        </authorList>
    </citation>
    <scope>NUCLEOTIDE SEQUENCE</scope>
</reference>
<proteinExistence type="predicted"/>
<evidence type="ECO:0000256" key="1">
    <source>
        <dbReference type="SAM" id="MobiDB-lite"/>
    </source>
</evidence>
<feature type="compositionally biased region" description="Low complexity" evidence="1">
    <location>
        <begin position="53"/>
        <end position="67"/>
    </location>
</feature>
<evidence type="ECO:0000313" key="2">
    <source>
        <dbReference type="EMBL" id="GJN32657.1"/>
    </source>
</evidence>
<dbReference type="PANTHER" id="PTHR31264:SF3">
    <property type="entry name" value="OS07G0554100 PROTEIN"/>
    <property type="match status" value="1"/>
</dbReference>